<keyword evidence="1" id="KW-1133">Transmembrane helix</keyword>
<dbReference type="Proteomes" id="UP001501490">
    <property type="component" value="Unassembled WGS sequence"/>
</dbReference>
<dbReference type="EMBL" id="BAABAB010000016">
    <property type="protein sequence ID" value="GAA3621748.1"/>
    <property type="molecule type" value="Genomic_DNA"/>
</dbReference>
<feature type="transmembrane region" description="Helical" evidence="1">
    <location>
        <begin position="388"/>
        <end position="409"/>
    </location>
</feature>
<name>A0ABP6ZXU7_9ACTN</name>
<feature type="transmembrane region" description="Helical" evidence="1">
    <location>
        <begin position="183"/>
        <end position="203"/>
    </location>
</feature>
<organism evidence="2 3">
    <name type="scientific">Microlunatus ginsengisoli</name>
    <dbReference type="NCBI Taxonomy" id="363863"/>
    <lineage>
        <taxon>Bacteria</taxon>
        <taxon>Bacillati</taxon>
        <taxon>Actinomycetota</taxon>
        <taxon>Actinomycetes</taxon>
        <taxon>Propionibacteriales</taxon>
        <taxon>Propionibacteriaceae</taxon>
        <taxon>Microlunatus</taxon>
    </lineage>
</organism>
<feature type="transmembrane region" description="Helical" evidence="1">
    <location>
        <begin position="74"/>
        <end position="94"/>
    </location>
</feature>
<evidence type="ECO:0000313" key="2">
    <source>
        <dbReference type="EMBL" id="GAA3621748.1"/>
    </source>
</evidence>
<comment type="caution">
    <text evidence="2">The sequence shown here is derived from an EMBL/GenBank/DDBJ whole genome shotgun (WGS) entry which is preliminary data.</text>
</comment>
<keyword evidence="3" id="KW-1185">Reference proteome</keyword>
<dbReference type="RefSeq" id="WP_344804961.1">
    <property type="nucleotide sequence ID" value="NZ_BAABAB010000016.1"/>
</dbReference>
<gene>
    <name evidence="2" type="ORF">GCM10022236_25170</name>
</gene>
<feature type="transmembrane region" description="Helical" evidence="1">
    <location>
        <begin position="286"/>
        <end position="312"/>
    </location>
</feature>
<feature type="transmembrane region" description="Helical" evidence="1">
    <location>
        <begin position="421"/>
        <end position="444"/>
    </location>
</feature>
<protein>
    <recommendedName>
        <fullName evidence="4">Fenitrothion hydrolase</fullName>
    </recommendedName>
</protein>
<keyword evidence="1" id="KW-0472">Membrane</keyword>
<sequence length="446" mass="48478">MPALVPQQLIPLHGIGTRHDLPLPFSFVVAGAAAALVLSFVILFFAWRQPRFLSPGGRTLAALTRLADAPAVRWTLRGLMLAAFVWAGLGLFAGQDRLTNPAFGFVYVWMWVGLVPLSILLGPFWRVLNPIRTIHRGLAALARVDRRDGLFDLGDRVGVWPATLGLFGFAWLELIEPDRTTLAVVRVWALVWLVTLIIGAVLFGDRWIGAADPFEVYATTVAQLSPWRRVDGSLRLVNPLAGLSSWDPPPGSAAVVATLLGSTAYDSFSNNTRWIQTVQTSDVSSLVWGTGGLLTMIAIVLVTFTFAALWMYRYQLDPDLTPGDFPRLMAGSVVPIVIGYAVAHYFTLLVVEGQRTAINWSDPMGLGWNVFGSAGMGVNQQIFNHPTAIALVQVIAIVGGHVLGIVAAHEKSLQLVQPRHALVAQLPMLAVMVFYTCSGLLLLFSP</sequence>
<keyword evidence="1" id="KW-0812">Transmembrane</keyword>
<feature type="transmembrane region" description="Helical" evidence="1">
    <location>
        <begin position="25"/>
        <end position="47"/>
    </location>
</feature>
<feature type="transmembrane region" description="Helical" evidence="1">
    <location>
        <begin position="332"/>
        <end position="351"/>
    </location>
</feature>
<evidence type="ECO:0000256" key="1">
    <source>
        <dbReference type="SAM" id="Phobius"/>
    </source>
</evidence>
<feature type="transmembrane region" description="Helical" evidence="1">
    <location>
        <begin position="106"/>
        <end position="128"/>
    </location>
</feature>
<reference evidence="3" key="1">
    <citation type="journal article" date="2019" name="Int. J. Syst. Evol. Microbiol.">
        <title>The Global Catalogue of Microorganisms (GCM) 10K type strain sequencing project: providing services to taxonomists for standard genome sequencing and annotation.</title>
        <authorList>
            <consortium name="The Broad Institute Genomics Platform"/>
            <consortium name="The Broad Institute Genome Sequencing Center for Infectious Disease"/>
            <person name="Wu L."/>
            <person name="Ma J."/>
        </authorList>
    </citation>
    <scope>NUCLEOTIDE SEQUENCE [LARGE SCALE GENOMIC DNA]</scope>
    <source>
        <strain evidence="3">JCM 16929</strain>
    </source>
</reference>
<feature type="transmembrane region" description="Helical" evidence="1">
    <location>
        <begin position="149"/>
        <end position="171"/>
    </location>
</feature>
<accession>A0ABP6ZXU7</accession>
<proteinExistence type="predicted"/>
<evidence type="ECO:0000313" key="3">
    <source>
        <dbReference type="Proteomes" id="UP001501490"/>
    </source>
</evidence>
<evidence type="ECO:0008006" key="4">
    <source>
        <dbReference type="Google" id="ProtNLM"/>
    </source>
</evidence>